<reference evidence="7 8" key="1">
    <citation type="submission" date="2023-08" db="EMBL/GenBank/DDBJ databases">
        <title>Black Yeasts Isolated from many extreme environments.</title>
        <authorList>
            <person name="Coleine C."/>
            <person name="Stajich J.E."/>
            <person name="Selbmann L."/>
        </authorList>
    </citation>
    <scope>NUCLEOTIDE SEQUENCE [LARGE SCALE GENOMIC DNA]</scope>
    <source>
        <strain evidence="7 8">CCFEE 6328</strain>
    </source>
</reference>
<keyword evidence="8" id="KW-1185">Reference proteome</keyword>
<keyword evidence="3 6" id="KW-0812">Transmembrane</keyword>
<feature type="transmembrane region" description="Helical" evidence="6">
    <location>
        <begin position="252"/>
        <end position="270"/>
    </location>
</feature>
<evidence type="ECO:0000313" key="8">
    <source>
        <dbReference type="Proteomes" id="UP001345691"/>
    </source>
</evidence>
<evidence type="ECO:0000256" key="6">
    <source>
        <dbReference type="SAM" id="Phobius"/>
    </source>
</evidence>
<feature type="transmembrane region" description="Helical" evidence="6">
    <location>
        <begin position="155"/>
        <end position="174"/>
    </location>
</feature>
<accession>A0ABR0J2U3</accession>
<feature type="transmembrane region" description="Helical" evidence="6">
    <location>
        <begin position="48"/>
        <end position="70"/>
    </location>
</feature>
<dbReference type="Proteomes" id="UP001345691">
    <property type="component" value="Unassembled WGS sequence"/>
</dbReference>
<comment type="similarity">
    <text evidence="2">Belongs to the CCC1 family.</text>
</comment>
<organism evidence="7 8">
    <name type="scientific">Exophiala sideris</name>
    <dbReference type="NCBI Taxonomy" id="1016849"/>
    <lineage>
        <taxon>Eukaryota</taxon>
        <taxon>Fungi</taxon>
        <taxon>Dikarya</taxon>
        <taxon>Ascomycota</taxon>
        <taxon>Pezizomycotina</taxon>
        <taxon>Eurotiomycetes</taxon>
        <taxon>Chaetothyriomycetidae</taxon>
        <taxon>Chaetothyriales</taxon>
        <taxon>Herpotrichiellaceae</taxon>
        <taxon>Exophiala</taxon>
    </lineage>
</organism>
<name>A0ABR0J2U3_9EURO</name>
<dbReference type="InterPro" id="IPR008217">
    <property type="entry name" value="Ccc1_fam"/>
</dbReference>
<dbReference type="PANTHER" id="PTHR31851">
    <property type="entry name" value="FE(2+)/MN(2+) TRANSPORTER PCL1"/>
    <property type="match status" value="1"/>
</dbReference>
<dbReference type="EMBL" id="JAVRRF010000022">
    <property type="protein sequence ID" value="KAK5054894.1"/>
    <property type="molecule type" value="Genomic_DNA"/>
</dbReference>
<comment type="subcellular location">
    <subcellularLocation>
        <location evidence="1">Endomembrane system</location>
        <topology evidence="1">Multi-pass membrane protein</topology>
    </subcellularLocation>
</comment>
<evidence type="ECO:0000256" key="1">
    <source>
        <dbReference type="ARBA" id="ARBA00004127"/>
    </source>
</evidence>
<proteinExistence type="inferred from homology"/>
<dbReference type="Pfam" id="PF01988">
    <property type="entry name" value="VIT1"/>
    <property type="match status" value="1"/>
</dbReference>
<feature type="transmembrane region" description="Helical" evidence="6">
    <location>
        <begin position="186"/>
        <end position="209"/>
    </location>
</feature>
<evidence type="ECO:0000256" key="5">
    <source>
        <dbReference type="ARBA" id="ARBA00023136"/>
    </source>
</evidence>
<gene>
    <name evidence="7" type="primary">CCC1_3</name>
    <name evidence="7" type="ORF">LTR69_008802</name>
</gene>
<evidence type="ECO:0000256" key="3">
    <source>
        <dbReference type="ARBA" id="ARBA00022692"/>
    </source>
</evidence>
<evidence type="ECO:0000313" key="7">
    <source>
        <dbReference type="EMBL" id="KAK5054894.1"/>
    </source>
</evidence>
<comment type="caution">
    <text evidence="7">The sequence shown here is derived from an EMBL/GenBank/DDBJ whole genome shotgun (WGS) entry which is preliminary data.</text>
</comment>
<evidence type="ECO:0000256" key="2">
    <source>
        <dbReference type="ARBA" id="ARBA00007049"/>
    </source>
</evidence>
<keyword evidence="4 6" id="KW-1133">Transmembrane helix</keyword>
<protein>
    <submittedName>
        <fullName evidence="7">Protein ccc1</fullName>
    </submittedName>
</protein>
<keyword evidence="5 6" id="KW-0472">Membrane</keyword>
<sequence>MLTLDSRSVWKRIDSRMISDATIGLADGLTVPFALTAGLSTLGKTDVVVYGGLAELIAGAISMGFGGYLAGRGEADAHAATQSNTSMIVRSDPDRADSLIQEAFDAYDLPAELADSLSSHVRSLPKNVQTEFLMRFCTATASPEAEGSRAITSGITIATGYFLGGLIPLLPYALVGGSVGSIETAFFWSVAVMIVALLSFGAGKTWLLLRDSQDLANSTAELDEMSGAWEKQGTSSGSKNLALKCMRGSVEMLVLGSLAAGAAMGIIKVLT</sequence>
<feature type="transmembrane region" description="Helical" evidence="6">
    <location>
        <begin position="21"/>
        <end position="42"/>
    </location>
</feature>
<evidence type="ECO:0000256" key="4">
    <source>
        <dbReference type="ARBA" id="ARBA00022989"/>
    </source>
</evidence>